<evidence type="ECO:0000256" key="2">
    <source>
        <dbReference type="ARBA" id="ARBA00012513"/>
    </source>
</evidence>
<comment type="catalytic activity">
    <reaction evidence="10">
        <text>L-threonyl-[protein] + ATP = O-phospho-L-threonyl-[protein] + ADP + H(+)</text>
        <dbReference type="Rhea" id="RHEA:46608"/>
        <dbReference type="Rhea" id="RHEA-COMP:11060"/>
        <dbReference type="Rhea" id="RHEA-COMP:11605"/>
        <dbReference type="ChEBI" id="CHEBI:15378"/>
        <dbReference type="ChEBI" id="CHEBI:30013"/>
        <dbReference type="ChEBI" id="CHEBI:30616"/>
        <dbReference type="ChEBI" id="CHEBI:61977"/>
        <dbReference type="ChEBI" id="CHEBI:456216"/>
        <dbReference type="EC" id="2.7.11.1"/>
    </reaction>
</comment>
<evidence type="ECO:0000259" key="13">
    <source>
        <dbReference type="PROSITE" id="PS50011"/>
    </source>
</evidence>
<dbReference type="EC" id="2.7.11.1" evidence="2"/>
<comment type="subcellular location">
    <subcellularLocation>
        <location evidence="1">Preautophagosomal structure membrane</location>
        <topology evidence="1">Peripheral membrane protein</topology>
    </subcellularLocation>
</comment>
<comment type="catalytic activity">
    <reaction evidence="11">
        <text>L-seryl-[protein] + ATP = O-phospho-L-seryl-[protein] + ADP + H(+)</text>
        <dbReference type="Rhea" id="RHEA:17989"/>
        <dbReference type="Rhea" id="RHEA-COMP:9863"/>
        <dbReference type="Rhea" id="RHEA-COMP:11604"/>
        <dbReference type="ChEBI" id="CHEBI:15378"/>
        <dbReference type="ChEBI" id="CHEBI:29999"/>
        <dbReference type="ChEBI" id="CHEBI:30616"/>
        <dbReference type="ChEBI" id="CHEBI:83421"/>
        <dbReference type="ChEBI" id="CHEBI:456216"/>
        <dbReference type="EC" id="2.7.11.1"/>
    </reaction>
</comment>
<feature type="region of interest" description="Disordered" evidence="12">
    <location>
        <begin position="198"/>
        <end position="217"/>
    </location>
</feature>
<dbReference type="PANTHER" id="PTHR24348">
    <property type="entry name" value="SERINE/THREONINE-PROTEIN KINASE UNC-51-RELATED"/>
    <property type="match status" value="1"/>
</dbReference>
<dbReference type="EMBL" id="JBEFKJ010000047">
    <property type="protein sequence ID" value="KAL2036945.1"/>
    <property type="molecule type" value="Genomic_DNA"/>
</dbReference>
<dbReference type="InterPro" id="IPR008271">
    <property type="entry name" value="Ser/Thr_kinase_AS"/>
</dbReference>
<evidence type="ECO:0000256" key="3">
    <source>
        <dbReference type="ARBA" id="ARBA00022527"/>
    </source>
</evidence>
<dbReference type="SMART" id="SM00220">
    <property type="entry name" value="S_TKc"/>
    <property type="match status" value="1"/>
</dbReference>
<evidence type="ECO:0000256" key="1">
    <source>
        <dbReference type="ARBA" id="ARBA00004623"/>
    </source>
</evidence>
<proteinExistence type="predicted"/>
<evidence type="ECO:0000256" key="7">
    <source>
        <dbReference type="ARBA" id="ARBA00022840"/>
    </source>
</evidence>
<reference evidence="14 15" key="1">
    <citation type="submission" date="2024-09" db="EMBL/GenBank/DDBJ databases">
        <title>Rethinking Asexuality: The Enigmatic Case of Functional Sexual Genes in Lepraria (Stereocaulaceae).</title>
        <authorList>
            <person name="Doellman M."/>
            <person name="Sun Y."/>
            <person name="Barcenas-Pena A."/>
            <person name="Lumbsch H.T."/>
            <person name="Grewe F."/>
        </authorList>
    </citation>
    <scope>NUCLEOTIDE SEQUENCE [LARGE SCALE GENOMIC DNA]</scope>
    <source>
        <strain evidence="14 15">Mercado 3170</strain>
    </source>
</reference>
<dbReference type="PANTHER" id="PTHR24348:SF22">
    <property type="entry name" value="NON-SPECIFIC SERINE_THREONINE PROTEIN KINASE"/>
    <property type="match status" value="1"/>
</dbReference>
<dbReference type="PROSITE" id="PS50011">
    <property type="entry name" value="PROTEIN_KINASE_DOM"/>
    <property type="match status" value="1"/>
</dbReference>
<keyword evidence="4" id="KW-0808">Transferase</keyword>
<dbReference type="Gene3D" id="1.10.510.10">
    <property type="entry name" value="Transferase(Phosphotransferase) domain 1"/>
    <property type="match status" value="1"/>
</dbReference>
<sequence length="515" mass="58915">MSDDNSIQSWDELSENMRHIIPDDDPNLIVRLVAAYGRRTPKMWSHSHNKSRYVPPSFQGFRQSSCIAMPDDTEAEIQLTFDKPPKDFSKGFVFGSDKHTCDVYCGAAEDGISKEMFRITFNDNGDIILQTMNQEKMTRVTYNNQEGGKRLNFTWILFLEANTVRVRVADRIEFDVIVSNHCRNMEQYEANRKPYLEAGHSTSSSLDQPQTTNITETSSTARVKEFNAAPYYYRRASEVLGYGTFGKVYVVIDVSSGKMHAAKEYLNWFGWGEVDKLMRFRHERIVEFIGTTSEDVPMLVMEYNTGGDLKKQRQELQFSKDEIGVILYQCLEGLCFLHAKKVLHRDIKPENILLAARYPIPQVRLADFGLAKECTYATSTCGTLMYAAPEVFTDRYTAKVDIWGLGVVIFECLMDCLPSSNLRHRKGPVWCEHIVEVAITYEKEFKPCEDCSLKELIEIVIHDMLQLDPNKRLSAEGCIEKAKMVRLRIEEMETSTQVDGIEGQQAQGCSMTRVL</sequence>
<keyword evidence="5" id="KW-0547">Nucleotide-binding</keyword>
<evidence type="ECO:0000256" key="10">
    <source>
        <dbReference type="ARBA" id="ARBA00047899"/>
    </source>
</evidence>
<accession>A0ABR3ZW38</accession>
<dbReference type="SUPFAM" id="SSF56112">
    <property type="entry name" value="Protein kinase-like (PK-like)"/>
    <property type="match status" value="1"/>
</dbReference>
<evidence type="ECO:0000256" key="8">
    <source>
        <dbReference type="ARBA" id="ARBA00023006"/>
    </source>
</evidence>
<protein>
    <recommendedName>
        <fullName evidence="2">non-specific serine/threonine protein kinase</fullName>
        <ecNumber evidence="2">2.7.11.1</ecNumber>
    </recommendedName>
    <alternativeName>
        <fullName evidence="9">Autophagy-related protein 1</fullName>
    </alternativeName>
</protein>
<gene>
    <name evidence="14" type="ORF">N7G274_010370</name>
</gene>
<feature type="domain" description="Protein kinase" evidence="13">
    <location>
        <begin position="234"/>
        <end position="487"/>
    </location>
</feature>
<keyword evidence="7" id="KW-0067">ATP-binding</keyword>
<evidence type="ECO:0000256" key="9">
    <source>
        <dbReference type="ARBA" id="ARBA00030237"/>
    </source>
</evidence>
<dbReference type="PROSITE" id="PS00108">
    <property type="entry name" value="PROTEIN_KINASE_ST"/>
    <property type="match status" value="1"/>
</dbReference>
<dbReference type="InterPro" id="IPR045269">
    <property type="entry name" value="Atg1-like"/>
</dbReference>
<keyword evidence="6" id="KW-0418">Kinase</keyword>
<dbReference type="InterPro" id="IPR011009">
    <property type="entry name" value="Kinase-like_dom_sf"/>
</dbReference>
<keyword evidence="8" id="KW-0072">Autophagy</keyword>
<keyword evidence="15" id="KW-1185">Reference proteome</keyword>
<evidence type="ECO:0000313" key="14">
    <source>
        <dbReference type="EMBL" id="KAL2036945.1"/>
    </source>
</evidence>
<evidence type="ECO:0000313" key="15">
    <source>
        <dbReference type="Proteomes" id="UP001590950"/>
    </source>
</evidence>
<comment type="caution">
    <text evidence="14">The sequence shown here is derived from an EMBL/GenBank/DDBJ whole genome shotgun (WGS) entry which is preliminary data.</text>
</comment>
<dbReference type="Pfam" id="PF00069">
    <property type="entry name" value="Pkinase"/>
    <property type="match status" value="1"/>
</dbReference>
<evidence type="ECO:0000256" key="12">
    <source>
        <dbReference type="SAM" id="MobiDB-lite"/>
    </source>
</evidence>
<evidence type="ECO:0000256" key="5">
    <source>
        <dbReference type="ARBA" id="ARBA00022741"/>
    </source>
</evidence>
<dbReference type="Proteomes" id="UP001590950">
    <property type="component" value="Unassembled WGS sequence"/>
</dbReference>
<evidence type="ECO:0000256" key="4">
    <source>
        <dbReference type="ARBA" id="ARBA00022679"/>
    </source>
</evidence>
<feature type="compositionally biased region" description="Polar residues" evidence="12">
    <location>
        <begin position="200"/>
        <end position="217"/>
    </location>
</feature>
<evidence type="ECO:0000256" key="6">
    <source>
        <dbReference type="ARBA" id="ARBA00022777"/>
    </source>
</evidence>
<evidence type="ECO:0000256" key="11">
    <source>
        <dbReference type="ARBA" id="ARBA00048679"/>
    </source>
</evidence>
<dbReference type="InterPro" id="IPR000719">
    <property type="entry name" value="Prot_kinase_dom"/>
</dbReference>
<organism evidence="14 15">
    <name type="scientific">Stereocaulon virgatum</name>
    <dbReference type="NCBI Taxonomy" id="373712"/>
    <lineage>
        <taxon>Eukaryota</taxon>
        <taxon>Fungi</taxon>
        <taxon>Dikarya</taxon>
        <taxon>Ascomycota</taxon>
        <taxon>Pezizomycotina</taxon>
        <taxon>Lecanoromycetes</taxon>
        <taxon>OSLEUM clade</taxon>
        <taxon>Lecanoromycetidae</taxon>
        <taxon>Lecanorales</taxon>
        <taxon>Lecanorineae</taxon>
        <taxon>Stereocaulaceae</taxon>
        <taxon>Stereocaulon</taxon>
    </lineage>
</organism>
<name>A0ABR3ZW38_9LECA</name>
<keyword evidence="3" id="KW-0723">Serine/threonine-protein kinase</keyword>